<dbReference type="Proteomes" id="UP001497644">
    <property type="component" value="Chromosome 11"/>
</dbReference>
<dbReference type="InterPro" id="IPR001611">
    <property type="entry name" value="Leu-rich_rpt"/>
</dbReference>
<keyword evidence="3" id="KW-0206">Cytoskeleton</keyword>
<evidence type="ECO:0000256" key="3">
    <source>
        <dbReference type="ARBA" id="ARBA00023212"/>
    </source>
</evidence>
<keyword evidence="5" id="KW-1185">Reference proteome</keyword>
<dbReference type="Pfam" id="PF13516">
    <property type="entry name" value="LRR_6"/>
    <property type="match status" value="4"/>
</dbReference>
<keyword evidence="2" id="KW-0963">Cytoplasm</keyword>
<name>A0AAV2N748_9HYME</name>
<sequence length="521" mass="58658">MRIPHTISKNVVAAYRCSPETSLLPHEQGRTLRAEDVSWDDGVIPDLKILALHVIVSAWRDNPVLEDLPTCVDRDLLLETLPTDLPFGLTITRIEDGFYWERAAKDRWEYNDPGEYGSSWRRLYCERHLAEYLETLHASYFESQREECEKLMTLVKDYVHIIKLRSLVPTKKQIKRVDAENDESALEEEDIAHHIPMAIILPQFPHLTEIYLNFGMIYMDDGFEWRDFEFSLEDCISLGEGIKASSKLKKFSLTRSNLDQPRIAAILQGMASNDNIEELDVSHCKLMDTGAHAVGEFLSMHRKLRTLNLTNNNIGPIGVAGIVHGILKASSTALKNLDLRLNPLQDEGADHVCALLVRNKTLETLNISGCGLKSEAGIALAGVLSSGCVELEILSLDVSNNDFGLTAGESFEAAVASCSYIIHLDGRMCNFSKESECSINESAYRNKQNMKKERNRVAFSRSRDVYNSSSAKDLQQHPEAGPSFLESTGIVNYFTGRQIDPDELELMKSILRTWRTSDPAY</sequence>
<evidence type="ECO:0000313" key="4">
    <source>
        <dbReference type="EMBL" id="CAL1675892.1"/>
    </source>
</evidence>
<dbReference type="InterPro" id="IPR052410">
    <property type="entry name" value="DRC5"/>
</dbReference>
<reference evidence="4" key="1">
    <citation type="submission" date="2024-04" db="EMBL/GenBank/DDBJ databases">
        <authorList>
            <consortium name="Molecular Ecology Group"/>
        </authorList>
    </citation>
    <scope>NUCLEOTIDE SEQUENCE</scope>
</reference>
<evidence type="ECO:0008006" key="6">
    <source>
        <dbReference type="Google" id="ProtNLM"/>
    </source>
</evidence>
<comment type="subcellular location">
    <subcellularLocation>
        <location evidence="1">Cytoplasm</location>
        <location evidence="1">Cytoskeleton</location>
    </subcellularLocation>
</comment>
<dbReference type="Gene3D" id="3.80.10.10">
    <property type="entry name" value="Ribonuclease Inhibitor"/>
    <property type="match status" value="1"/>
</dbReference>
<dbReference type="SUPFAM" id="SSF52047">
    <property type="entry name" value="RNI-like"/>
    <property type="match status" value="1"/>
</dbReference>
<dbReference type="EMBL" id="OZ034834">
    <property type="protein sequence ID" value="CAL1675892.1"/>
    <property type="molecule type" value="Genomic_DNA"/>
</dbReference>
<dbReference type="PANTHER" id="PTHR24107">
    <property type="entry name" value="YNEIN REGULATORY COMPLEX SUBUNIT 5"/>
    <property type="match status" value="1"/>
</dbReference>
<protein>
    <recommendedName>
        <fullName evidence="6">T-complex-associated testis-expressed protein 1</fullName>
    </recommendedName>
</protein>
<accession>A0AAV2N748</accession>
<organism evidence="4 5">
    <name type="scientific">Lasius platythorax</name>
    <dbReference type="NCBI Taxonomy" id="488582"/>
    <lineage>
        <taxon>Eukaryota</taxon>
        <taxon>Metazoa</taxon>
        <taxon>Ecdysozoa</taxon>
        <taxon>Arthropoda</taxon>
        <taxon>Hexapoda</taxon>
        <taxon>Insecta</taxon>
        <taxon>Pterygota</taxon>
        <taxon>Neoptera</taxon>
        <taxon>Endopterygota</taxon>
        <taxon>Hymenoptera</taxon>
        <taxon>Apocrita</taxon>
        <taxon>Aculeata</taxon>
        <taxon>Formicoidea</taxon>
        <taxon>Formicidae</taxon>
        <taxon>Formicinae</taxon>
        <taxon>Lasius</taxon>
        <taxon>Lasius</taxon>
    </lineage>
</organism>
<dbReference type="PANTHER" id="PTHR24107:SF20">
    <property type="entry name" value="DYNEIN REGULATORY COMPLEX SUBUNIT 5"/>
    <property type="match status" value="1"/>
</dbReference>
<evidence type="ECO:0000256" key="2">
    <source>
        <dbReference type="ARBA" id="ARBA00022490"/>
    </source>
</evidence>
<dbReference type="SMART" id="SM00368">
    <property type="entry name" value="LRR_RI"/>
    <property type="match status" value="5"/>
</dbReference>
<evidence type="ECO:0000256" key="1">
    <source>
        <dbReference type="ARBA" id="ARBA00004245"/>
    </source>
</evidence>
<gene>
    <name evidence="4" type="ORF">LPLAT_LOCUS2185</name>
</gene>
<dbReference type="InterPro" id="IPR032675">
    <property type="entry name" value="LRR_dom_sf"/>
</dbReference>
<dbReference type="AlphaFoldDB" id="A0AAV2N748"/>
<evidence type="ECO:0000313" key="5">
    <source>
        <dbReference type="Proteomes" id="UP001497644"/>
    </source>
</evidence>
<dbReference type="GO" id="GO:0005856">
    <property type="term" value="C:cytoskeleton"/>
    <property type="evidence" value="ECO:0007669"/>
    <property type="project" value="UniProtKB-SubCell"/>
</dbReference>
<proteinExistence type="predicted"/>